<feature type="transmembrane region" description="Helical" evidence="1">
    <location>
        <begin position="101"/>
        <end position="125"/>
    </location>
</feature>
<comment type="caution">
    <text evidence="2">The sequence shown here is derived from an EMBL/GenBank/DDBJ whole genome shotgun (WGS) entry which is preliminary data.</text>
</comment>
<feature type="transmembrane region" description="Helical" evidence="1">
    <location>
        <begin position="62"/>
        <end position="80"/>
    </location>
</feature>
<proteinExistence type="predicted"/>
<protein>
    <submittedName>
        <fullName evidence="2">Uncharacterized protein</fullName>
    </submittedName>
</protein>
<keyword evidence="1" id="KW-0472">Membrane</keyword>
<dbReference type="Proteomes" id="UP000265618">
    <property type="component" value="Unassembled WGS sequence"/>
</dbReference>
<keyword evidence="1" id="KW-0812">Transmembrane</keyword>
<feature type="transmembrane region" description="Helical" evidence="1">
    <location>
        <begin position="21"/>
        <end position="42"/>
    </location>
</feature>
<organism evidence="2 3">
    <name type="scientific">Kipferlia bialata</name>
    <dbReference type="NCBI Taxonomy" id="797122"/>
    <lineage>
        <taxon>Eukaryota</taxon>
        <taxon>Metamonada</taxon>
        <taxon>Carpediemonas-like organisms</taxon>
        <taxon>Kipferlia</taxon>
    </lineage>
</organism>
<name>A0A9K3CPM0_9EUKA</name>
<sequence length="250" mass="27783">MILTKSASVLRAEARMSLQGKWCSLAGFTFLYMFLSVGIAVIPSFVPMFVPINMYTMSMVSLAIQFFLVIPFQMGYYFLIRQAQSGTPFFSTVFTGFKAIYYLKLIGTVVLMAVFVLLWSLLLIVPGVEELPTADADFDWSEDDDAEAEREREAASLLAEARAQVSRSVSSSRSGMQPMLRERSARAASITSTSLASLAHLGLGVKRQRQAPTPDLPEWYVSAAKRAHAENARFVYRTGRAGAVYRYPIL</sequence>
<accession>A0A9K3CPM0</accession>
<keyword evidence="3" id="KW-1185">Reference proteome</keyword>
<evidence type="ECO:0000256" key="1">
    <source>
        <dbReference type="SAM" id="Phobius"/>
    </source>
</evidence>
<dbReference type="AlphaFoldDB" id="A0A9K3CPM0"/>
<reference evidence="2 3" key="1">
    <citation type="journal article" date="2018" name="PLoS ONE">
        <title>The draft genome of Kipferlia bialata reveals reductive genome evolution in fornicate parasites.</title>
        <authorList>
            <person name="Tanifuji G."/>
            <person name="Takabayashi S."/>
            <person name="Kume K."/>
            <person name="Takagi M."/>
            <person name="Nakayama T."/>
            <person name="Kamikawa R."/>
            <person name="Inagaki Y."/>
            <person name="Hashimoto T."/>
        </authorList>
    </citation>
    <scope>NUCLEOTIDE SEQUENCE [LARGE SCALE GENOMIC DNA]</scope>
    <source>
        <strain evidence="2">NY0173</strain>
    </source>
</reference>
<evidence type="ECO:0000313" key="3">
    <source>
        <dbReference type="Proteomes" id="UP000265618"/>
    </source>
</evidence>
<keyword evidence="1" id="KW-1133">Transmembrane helix</keyword>
<gene>
    <name evidence="2" type="ORF">KIPB_001107</name>
</gene>
<evidence type="ECO:0000313" key="2">
    <source>
        <dbReference type="EMBL" id="GIQ80327.1"/>
    </source>
</evidence>
<dbReference type="EMBL" id="BDIP01000145">
    <property type="protein sequence ID" value="GIQ80327.1"/>
    <property type="molecule type" value="Genomic_DNA"/>
</dbReference>